<keyword evidence="2" id="KW-1185">Reference proteome</keyword>
<name>A0ABR9LV93_9ACTN</name>
<accession>A0ABR9LV93</accession>
<proteinExistence type="predicted"/>
<reference evidence="1 2" key="1">
    <citation type="submission" date="2020-10" db="EMBL/GenBank/DDBJ databases">
        <title>Sequencing the genomes of 1000 actinobacteria strains.</title>
        <authorList>
            <person name="Klenk H.-P."/>
        </authorList>
    </citation>
    <scope>NUCLEOTIDE SEQUENCE [LARGE SCALE GENOMIC DNA]</scope>
    <source>
        <strain evidence="1 2">DSM 43173</strain>
    </source>
</reference>
<evidence type="ECO:0000313" key="2">
    <source>
        <dbReference type="Proteomes" id="UP000633509"/>
    </source>
</evidence>
<dbReference type="SUPFAM" id="SSF52309">
    <property type="entry name" value="N-(deoxy)ribosyltransferase-like"/>
    <property type="match status" value="2"/>
</dbReference>
<dbReference type="Gene3D" id="3.40.50.450">
    <property type="match status" value="2"/>
</dbReference>
<dbReference type="InterPro" id="IPR007710">
    <property type="entry name" value="Nucleoside_deoxyribTrfase"/>
</dbReference>
<dbReference type="RefSeq" id="WP_192785461.1">
    <property type="nucleotide sequence ID" value="NZ_JADBEK010000001.1"/>
</dbReference>
<protein>
    <submittedName>
        <fullName evidence="1">Nucleoside 2-deoxyribosyltransferase</fullName>
    </submittedName>
</protein>
<organism evidence="1 2">
    <name type="scientific">Nonomuraea angiospora</name>
    <dbReference type="NCBI Taxonomy" id="46172"/>
    <lineage>
        <taxon>Bacteria</taxon>
        <taxon>Bacillati</taxon>
        <taxon>Actinomycetota</taxon>
        <taxon>Actinomycetes</taxon>
        <taxon>Streptosporangiales</taxon>
        <taxon>Streptosporangiaceae</taxon>
        <taxon>Nonomuraea</taxon>
    </lineage>
</organism>
<comment type="caution">
    <text evidence="1">The sequence shown here is derived from an EMBL/GenBank/DDBJ whole genome shotgun (WGS) entry which is preliminary data.</text>
</comment>
<evidence type="ECO:0000313" key="1">
    <source>
        <dbReference type="EMBL" id="MBE1584568.1"/>
    </source>
</evidence>
<sequence length="318" mass="34469">MALYYVAHRLFAAHDRALGAYIAHHLARRFGPDAVFLPFCDTDEENLNHPCKGRRLFELDSERLARINAMVAILHGPSLDDGVCMEIGYAAGRGVPILAVTTDFQSYGPTADTALRLPFPDPLFQHVVSRVISVPQLGPPGGEDARFERFLTQNLHTVTCAAIEAVHALTSELTARPALPPATVNDRRLAYLEPPLYGDGGWTARVSDALRAHGFATYHAGRFTNAAADPALTAADDWTALAQASLAVVDVRGPETPPGAALVIGACAATGRPVFAPEPDCWWTFAHGREPNYRNLMIQYGLTGTFSDLDELAKRLET</sequence>
<dbReference type="EMBL" id="JADBEK010000001">
    <property type="protein sequence ID" value="MBE1584568.1"/>
    <property type="molecule type" value="Genomic_DNA"/>
</dbReference>
<gene>
    <name evidence="1" type="ORF">H4W80_002826</name>
</gene>
<dbReference type="Pfam" id="PF05014">
    <property type="entry name" value="Nuc_deoxyrib_tr"/>
    <property type="match status" value="1"/>
</dbReference>
<dbReference type="Proteomes" id="UP000633509">
    <property type="component" value="Unassembled WGS sequence"/>
</dbReference>